<dbReference type="AlphaFoldDB" id="A0AAN9LZH4"/>
<keyword evidence="1" id="KW-1133">Transmembrane helix</keyword>
<dbReference type="EMBL" id="JAYMYQ010000003">
    <property type="protein sequence ID" value="KAK7345300.1"/>
    <property type="molecule type" value="Genomic_DNA"/>
</dbReference>
<evidence type="ECO:0000259" key="2">
    <source>
        <dbReference type="Pfam" id="PF14523"/>
    </source>
</evidence>
<dbReference type="GO" id="GO:0016020">
    <property type="term" value="C:membrane"/>
    <property type="evidence" value="ECO:0007669"/>
    <property type="project" value="InterPro"/>
</dbReference>
<dbReference type="Gene3D" id="1.20.58.70">
    <property type="match status" value="1"/>
</dbReference>
<organism evidence="3 4">
    <name type="scientific">Canavalia gladiata</name>
    <name type="common">Sword bean</name>
    <name type="synonym">Dolichos gladiatus</name>
    <dbReference type="NCBI Taxonomy" id="3824"/>
    <lineage>
        <taxon>Eukaryota</taxon>
        <taxon>Viridiplantae</taxon>
        <taxon>Streptophyta</taxon>
        <taxon>Embryophyta</taxon>
        <taxon>Tracheophyta</taxon>
        <taxon>Spermatophyta</taxon>
        <taxon>Magnoliopsida</taxon>
        <taxon>eudicotyledons</taxon>
        <taxon>Gunneridae</taxon>
        <taxon>Pentapetalae</taxon>
        <taxon>rosids</taxon>
        <taxon>fabids</taxon>
        <taxon>Fabales</taxon>
        <taxon>Fabaceae</taxon>
        <taxon>Papilionoideae</taxon>
        <taxon>50 kb inversion clade</taxon>
        <taxon>NPAAA clade</taxon>
        <taxon>indigoferoid/millettioid clade</taxon>
        <taxon>Phaseoleae</taxon>
        <taxon>Canavalia</taxon>
    </lineage>
</organism>
<proteinExistence type="predicted"/>
<feature type="domain" description="Syntaxin N-terminal" evidence="2">
    <location>
        <begin position="86"/>
        <end position="139"/>
    </location>
</feature>
<keyword evidence="4" id="KW-1185">Reference proteome</keyword>
<accession>A0AAN9LZH4</accession>
<sequence length="151" mass="17156">MAKTNSPIHQYFDTSPPFIHFIYTYSPLTLVSLLPSLLFPRFILLESSISHVTVSFPLQFPICVSSLSCDIPELEAQHLEACRVLNASKKIANAKLVKDFQAILKEFQKAQHLAAERERPYTPFVQQAGLPSRHLTYETPQNNVQRVLTKC</sequence>
<evidence type="ECO:0000256" key="1">
    <source>
        <dbReference type="SAM" id="Phobius"/>
    </source>
</evidence>
<reference evidence="3 4" key="1">
    <citation type="submission" date="2024-01" db="EMBL/GenBank/DDBJ databases">
        <title>The genomes of 5 underutilized Papilionoideae crops provide insights into root nodulation and disease resistanc.</title>
        <authorList>
            <person name="Jiang F."/>
        </authorList>
    </citation>
    <scope>NUCLEOTIDE SEQUENCE [LARGE SCALE GENOMIC DNA]</scope>
    <source>
        <strain evidence="3">LVBAO_FW01</strain>
        <tissue evidence="3">Leaves</tissue>
    </source>
</reference>
<dbReference type="Proteomes" id="UP001367508">
    <property type="component" value="Unassembled WGS sequence"/>
</dbReference>
<evidence type="ECO:0000313" key="4">
    <source>
        <dbReference type="Proteomes" id="UP001367508"/>
    </source>
</evidence>
<dbReference type="Pfam" id="PF14523">
    <property type="entry name" value="Syntaxin_2"/>
    <property type="match status" value="1"/>
</dbReference>
<keyword evidence="1" id="KW-0472">Membrane</keyword>
<feature type="transmembrane region" description="Helical" evidence="1">
    <location>
        <begin position="20"/>
        <end position="39"/>
    </location>
</feature>
<name>A0AAN9LZH4_CANGL</name>
<comment type="caution">
    <text evidence="3">The sequence shown here is derived from an EMBL/GenBank/DDBJ whole genome shotgun (WGS) entry which is preliminary data.</text>
</comment>
<dbReference type="InterPro" id="IPR006011">
    <property type="entry name" value="Syntaxin_N"/>
</dbReference>
<gene>
    <name evidence="3" type="ORF">VNO77_15901</name>
</gene>
<protein>
    <recommendedName>
        <fullName evidence="2">Syntaxin N-terminal domain-containing protein</fullName>
    </recommendedName>
</protein>
<evidence type="ECO:0000313" key="3">
    <source>
        <dbReference type="EMBL" id="KAK7345300.1"/>
    </source>
</evidence>
<keyword evidence="1" id="KW-0812">Transmembrane</keyword>